<name>A0A382FKR8_9ZZZZ</name>
<evidence type="ECO:0000313" key="1">
    <source>
        <dbReference type="EMBL" id="SVB63215.1"/>
    </source>
</evidence>
<proteinExistence type="predicted"/>
<protein>
    <recommendedName>
        <fullName evidence="2">F5/8 type C domain-containing protein</fullName>
    </recommendedName>
</protein>
<reference evidence="1" key="1">
    <citation type="submission" date="2018-05" db="EMBL/GenBank/DDBJ databases">
        <authorList>
            <person name="Lanie J.A."/>
            <person name="Ng W.-L."/>
            <person name="Kazmierczak K.M."/>
            <person name="Andrzejewski T.M."/>
            <person name="Davidsen T.M."/>
            <person name="Wayne K.J."/>
            <person name="Tettelin H."/>
            <person name="Glass J.I."/>
            <person name="Rusch D."/>
            <person name="Podicherti R."/>
            <person name="Tsui H.-C.T."/>
            <person name="Winkler M.E."/>
        </authorList>
    </citation>
    <scope>NUCLEOTIDE SEQUENCE</scope>
</reference>
<dbReference type="PROSITE" id="PS51257">
    <property type="entry name" value="PROKAR_LIPOPROTEIN"/>
    <property type="match status" value="1"/>
</dbReference>
<organism evidence="1">
    <name type="scientific">marine metagenome</name>
    <dbReference type="NCBI Taxonomy" id="408172"/>
    <lineage>
        <taxon>unclassified sequences</taxon>
        <taxon>metagenomes</taxon>
        <taxon>ecological metagenomes</taxon>
    </lineage>
</organism>
<evidence type="ECO:0008006" key="2">
    <source>
        <dbReference type="Google" id="ProtNLM"/>
    </source>
</evidence>
<dbReference type="AlphaFoldDB" id="A0A382FKR8"/>
<gene>
    <name evidence="1" type="ORF">METZ01_LOCUS216069</name>
</gene>
<sequence>MKLQEIIQLTFVASLVLMGAGCSALQNFSAGQEWSSNYALMEGAQANDPAIIDGDLKTVGQTQYVESSMSGEDNYIRTMATYAAPSEAVVILPEPKAIHRVVIHSANVIQMLDIWITDSNGKWEKVKEVKSNKKNKIDIRLTRTIHTAGVRARIRKTVDDAALRRKNVRRGFGFRQIGGKTKAQAKIAEFELYGFVTGTEPGAAASEVKDDEAELDLLLSQ</sequence>
<dbReference type="Gene3D" id="2.60.120.260">
    <property type="entry name" value="Galactose-binding domain-like"/>
    <property type="match status" value="1"/>
</dbReference>
<dbReference type="EMBL" id="UINC01050356">
    <property type="protein sequence ID" value="SVB63215.1"/>
    <property type="molecule type" value="Genomic_DNA"/>
</dbReference>
<accession>A0A382FKR8</accession>